<feature type="region of interest" description="Disordered" evidence="6">
    <location>
        <begin position="41"/>
        <end position="63"/>
    </location>
</feature>
<keyword evidence="8" id="KW-0732">Signal</keyword>
<feature type="chain" id="PRO_5023812837" evidence="8">
    <location>
        <begin position="28"/>
        <end position="227"/>
    </location>
</feature>
<evidence type="ECO:0000256" key="6">
    <source>
        <dbReference type="SAM" id="MobiDB-lite"/>
    </source>
</evidence>
<evidence type="ECO:0000256" key="7">
    <source>
        <dbReference type="SAM" id="Phobius"/>
    </source>
</evidence>
<evidence type="ECO:0000256" key="4">
    <source>
        <dbReference type="ARBA" id="ARBA00022989"/>
    </source>
</evidence>
<keyword evidence="9" id="KW-0966">Cell projection</keyword>
<dbReference type="OrthoDB" id="2376965at2"/>
<evidence type="ECO:0000256" key="2">
    <source>
        <dbReference type="ARBA" id="ARBA00022475"/>
    </source>
</evidence>
<keyword evidence="3 7" id="KW-0812">Transmembrane</keyword>
<evidence type="ECO:0000313" key="10">
    <source>
        <dbReference type="Proteomes" id="UP000326671"/>
    </source>
</evidence>
<keyword evidence="9" id="KW-0969">Cilium</keyword>
<feature type="transmembrane region" description="Helical" evidence="7">
    <location>
        <begin position="77"/>
        <end position="98"/>
    </location>
</feature>
<feature type="compositionally biased region" description="Polar residues" evidence="6">
    <location>
        <begin position="47"/>
        <end position="58"/>
    </location>
</feature>
<dbReference type="RefSeq" id="WP_150439519.1">
    <property type="nucleotide sequence ID" value="NZ_VYKL01000015.1"/>
</dbReference>
<gene>
    <name evidence="9" type="ORF">F4V44_08240</name>
</gene>
<comment type="caution">
    <text evidence="9">The sequence shown here is derived from an EMBL/GenBank/DDBJ whole genome shotgun (WGS) entry which is preliminary data.</text>
</comment>
<name>A0A5J5HU15_9BACI</name>
<evidence type="ECO:0000256" key="1">
    <source>
        <dbReference type="ARBA" id="ARBA00004236"/>
    </source>
</evidence>
<keyword evidence="10" id="KW-1185">Reference proteome</keyword>
<dbReference type="Proteomes" id="UP000326671">
    <property type="component" value="Unassembled WGS sequence"/>
</dbReference>
<comment type="subcellular location">
    <subcellularLocation>
        <location evidence="1">Cell membrane</location>
    </subcellularLocation>
</comment>
<sequence length="227" mass="25735">MLRKKQFCFIAFILVFALLGFREEASAEQVQKSVKDCFEQPEACGDQPNTEQNMQTDDSVTKQTDDRNTIGLTIWDFIKMIAATIFVVALLYFILMFVNKKGRLFKSSQLIENLGGTTLGANRSVQLIKIGNRILVIGVGENVHLIKEIDDSKEFEELLSTYNNKMDQLTQSGDILSKLFNKAGGNSEKKDEGISFQSQLQRQLVDFSKGRQKLYDELEKEKGSDKQ</sequence>
<evidence type="ECO:0000256" key="5">
    <source>
        <dbReference type="ARBA" id="ARBA00023136"/>
    </source>
</evidence>
<dbReference type="GO" id="GO:0016020">
    <property type="term" value="C:membrane"/>
    <property type="evidence" value="ECO:0007669"/>
    <property type="project" value="InterPro"/>
</dbReference>
<dbReference type="AlphaFoldDB" id="A0A5J5HU15"/>
<dbReference type="EMBL" id="VYKL01000015">
    <property type="protein sequence ID" value="KAA9025865.1"/>
    <property type="molecule type" value="Genomic_DNA"/>
</dbReference>
<keyword evidence="2" id="KW-1003">Cell membrane</keyword>
<organism evidence="9 10">
    <name type="scientific">Niallia endozanthoxylica</name>
    <dbReference type="NCBI Taxonomy" id="2036016"/>
    <lineage>
        <taxon>Bacteria</taxon>
        <taxon>Bacillati</taxon>
        <taxon>Bacillota</taxon>
        <taxon>Bacilli</taxon>
        <taxon>Bacillales</taxon>
        <taxon>Bacillaceae</taxon>
        <taxon>Niallia</taxon>
    </lineage>
</organism>
<feature type="signal peptide" evidence="8">
    <location>
        <begin position="1"/>
        <end position="27"/>
    </location>
</feature>
<dbReference type="Pfam" id="PF04347">
    <property type="entry name" value="FliO"/>
    <property type="match status" value="1"/>
</dbReference>
<evidence type="ECO:0000313" key="9">
    <source>
        <dbReference type="EMBL" id="KAA9025865.1"/>
    </source>
</evidence>
<dbReference type="GO" id="GO:0044781">
    <property type="term" value="P:bacterial-type flagellum organization"/>
    <property type="evidence" value="ECO:0007669"/>
    <property type="project" value="InterPro"/>
</dbReference>
<keyword evidence="9" id="KW-0282">Flagellum</keyword>
<accession>A0A5J5HU15</accession>
<protein>
    <submittedName>
        <fullName evidence="9">Flagellar biosynthesis protein FliZ</fullName>
    </submittedName>
</protein>
<dbReference type="InterPro" id="IPR022781">
    <property type="entry name" value="Flagellar_biosynth_FliO"/>
</dbReference>
<keyword evidence="4 7" id="KW-1133">Transmembrane helix</keyword>
<evidence type="ECO:0000256" key="3">
    <source>
        <dbReference type="ARBA" id="ARBA00022692"/>
    </source>
</evidence>
<keyword evidence="5 7" id="KW-0472">Membrane</keyword>
<proteinExistence type="predicted"/>
<reference evidence="9 10" key="1">
    <citation type="submission" date="2019-09" db="EMBL/GenBank/DDBJ databases">
        <title>Whole genome sequences of isolates from the Mars Exploration Rovers.</title>
        <authorList>
            <person name="Seuylemezian A."/>
            <person name="Vaishampayan P."/>
        </authorList>
    </citation>
    <scope>NUCLEOTIDE SEQUENCE [LARGE SCALE GENOMIC DNA]</scope>
    <source>
        <strain evidence="9 10">MER_TA_151</strain>
    </source>
</reference>
<evidence type="ECO:0000256" key="8">
    <source>
        <dbReference type="SAM" id="SignalP"/>
    </source>
</evidence>